<evidence type="ECO:0000256" key="14">
    <source>
        <dbReference type="ARBA" id="ARBA00023288"/>
    </source>
</evidence>
<evidence type="ECO:0000256" key="1">
    <source>
        <dbReference type="ARBA" id="ARBA00004571"/>
    </source>
</evidence>
<accession>A0AA37MMH9</accession>
<evidence type="ECO:0000256" key="10">
    <source>
        <dbReference type="ARBA" id="ARBA00023114"/>
    </source>
</evidence>
<dbReference type="GO" id="GO:0006811">
    <property type="term" value="P:monoatomic ion transport"/>
    <property type="evidence" value="ECO:0007669"/>
    <property type="project" value="UniProtKB-KW"/>
</dbReference>
<evidence type="ECO:0000313" key="18">
    <source>
        <dbReference type="EMBL" id="GJG28809.1"/>
    </source>
</evidence>
<dbReference type="GO" id="GO:0046930">
    <property type="term" value="C:pore complex"/>
    <property type="evidence" value="ECO:0007669"/>
    <property type="project" value="UniProtKB-KW"/>
</dbReference>
<dbReference type="InterPro" id="IPR049712">
    <property type="entry name" value="Poly_export"/>
</dbReference>
<evidence type="ECO:0000256" key="3">
    <source>
        <dbReference type="ARBA" id="ARBA00022448"/>
    </source>
</evidence>
<keyword evidence="9" id="KW-0406">Ion transport</keyword>
<dbReference type="InterPro" id="IPR003715">
    <property type="entry name" value="Poly_export_N"/>
</dbReference>
<evidence type="ECO:0000256" key="9">
    <source>
        <dbReference type="ARBA" id="ARBA00023065"/>
    </source>
</evidence>
<feature type="domain" description="SLBB" evidence="17">
    <location>
        <begin position="144"/>
        <end position="223"/>
    </location>
</feature>
<dbReference type="InterPro" id="IPR054765">
    <property type="entry name" value="SLBB_dom"/>
</dbReference>
<dbReference type="PANTHER" id="PTHR33619">
    <property type="entry name" value="POLYSACCHARIDE EXPORT PROTEIN GFCE-RELATED"/>
    <property type="match status" value="1"/>
</dbReference>
<dbReference type="Proteomes" id="UP000887043">
    <property type="component" value="Unassembled WGS sequence"/>
</dbReference>
<dbReference type="EMBL" id="BPTR01000001">
    <property type="protein sequence ID" value="GJG28809.1"/>
    <property type="molecule type" value="Genomic_DNA"/>
</dbReference>
<comment type="similarity">
    <text evidence="2">Belongs to the BexD/CtrA/VexA family.</text>
</comment>
<comment type="subcellular location">
    <subcellularLocation>
        <location evidence="1">Cell outer membrane</location>
        <topology evidence="1">Multi-pass membrane protein</topology>
    </subcellularLocation>
</comment>
<keyword evidence="3" id="KW-0813">Transport</keyword>
<dbReference type="PANTHER" id="PTHR33619:SF3">
    <property type="entry name" value="POLYSACCHARIDE EXPORT PROTEIN GFCE-RELATED"/>
    <property type="match status" value="1"/>
</dbReference>
<keyword evidence="8" id="KW-0625">Polysaccharide transport</keyword>
<evidence type="ECO:0000256" key="2">
    <source>
        <dbReference type="ARBA" id="ARBA00009450"/>
    </source>
</evidence>
<dbReference type="Gene3D" id="3.10.560.10">
    <property type="entry name" value="Outer membrane lipoprotein wza domain like"/>
    <property type="match status" value="1"/>
</dbReference>
<gene>
    <name evidence="18" type="ORF">PRRU23_25090</name>
</gene>
<evidence type="ECO:0000256" key="11">
    <source>
        <dbReference type="ARBA" id="ARBA00023136"/>
    </source>
</evidence>
<feature type="domain" description="Polysaccharide export protein N-terminal" evidence="16">
    <location>
        <begin position="39"/>
        <end position="138"/>
    </location>
</feature>
<evidence type="ECO:0000313" key="19">
    <source>
        <dbReference type="Proteomes" id="UP000887043"/>
    </source>
</evidence>
<dbReference type="AlphaFoldDB" id="A0AA37MMH9"/>
<keyword evidence="12" id="KW-0564">Palmitate</keyword>
<organism evidence="18 19">
    <name type="scientific">Segatella bryantii</name>
    <name type="common">Prevotella bryantii</name>
    <dbReference type="NCBI Taxonomy" id="77095"/>
    <lineage>
        <taxon>Bacteria</taxon>
        <taxon>Pseudomonadati</taxon>
        <taxon>Bacteroidota</taxon>
        <taxon>Bacteroidia</taxon>
        <taxon>Bacteroidales</taxon>
        <taxon>Prevotellaceae</taxon>
        <taxon>Segatella</taxon>
    </lineage>
</organism>
<dbReference type="Pfam" id="PF22461">
    <property type="entry name" value="SLBB_2"/>
    <property type="match status" value="1"/>
</dbReference>
<evidence type="ECO:0000256" key="8">
    <source>
        <dbReference type="ARBA" id="ARBA00023047"/>
    </source>
</evidence>
<dbReference type="RefSeq" id="WP_006281694.1">
    <property type="nucleotide sequence ID" value="NZ_BPTR01000001.1"/>
</dbReference>
<keyword evidence="6 15" id="KW-0812">Transmembrane</keyword>
<dbReference type="GO" id="GO:0015159">
    <property type="term" value="F:polysaccharide transmembrane transporter activity"/>
    <property type="evidence" value="ECO:0007669"/>
    <property type="project" value="InterPro"/>
</dbReference>
<sequence>MKKKLLIVAMTALVLGSCKTPNVSYFNDLGDKQMETVNERPAIRMQPDDKISIVVKSRDAQLGNLFNLSVTSQTIGANGINSAPQQMSVYTIDSKGNIDFPIIGIIPVQGLSREEVAQTIKAQLISRHLLQDPVVTVEYVNLCFNVLGEVNRPGHYSIDREHPTLLDAISMAGDLTIQGERKNVLVIRNENGKKKTYRINLQNGKDVLHSPAFYLQQNDVIYVEPNNFRARQTTVNGNNVRSTSFWISIASLASSLAVLIYNIVN</sequence>
<keyword evidence="13" id="KW-0998">Cell outer membrane</keyword>
<name>A0AA37MMH9_SEGBR</name>
<keyword evidence="10" id="KW-0626">Porin</keyword>
<keyword evidence="7" id="KW-0732">Signal</keyword>
<evidence type="ECO:0000256" key="6">
    <source>
        <dbReference type="ARBA" id="ARBA00022692"/>
    </source>
</evidence>
<proteinExistence type="inferred from homology"/>
<keyword evidence="15" id="KW-1133">Transmembrane helix</keyword>
<evidence type="ECO:0000256" key="13">
    <source>
        <dbReference type="ARBA" id="ARBA00023237"/>
    </source>
</evidence>
<keyword evidence="5" id="KW-0762">Sugar transport</keyword>
<comment type="caution">
    <text evidence="18">The sequence shown here is derived from an EMBL/GenBank/DDBJ whole genome shotgun (WGS) entry which is preliminary data.</text>
</comment>
<keyword evidence="4" id="KW-1134">Transmembrane beta strand</keyword>
<evidence type="ECO:0000256" key="15">
    <source>
        <dbReference type="SAM" id="Phobius"/>
    </source>
</evidence>
<keyword evidence="14" id="KW-0449">Lipoprotein</keyword>
<evidence type="ECO:0000256" key="12">
    <source>
        <dbReference type="ARBA" id="ARBA00023139"/>
    </source>
</evidence>
<evidence type="ECO:0000256" key="5">
    <source>
        <dbReference type="ARBA" id="ARBA00022597"/>
    </source>
</evidence>
<evidence type="ECO:0000256" key="7">
    <source>
        <dbReference type="ARBA" id="ARBA00022729"/>
    </source>
</evidence>
<evidence type="ECO:0000259" key="17">
    <source>
        <dbReference type="Pfam" id="PF22461"/>
    </source>
</evidence>
<evidence type="ECO:0000259" key="16">
    <source>
        <dbReference type="Pfam" id="PF02563"/>
    </source>
</evidence>
<dbReference type="GO" id="GO:0015288">
    <property type="term" value="F:porin activity"/>
    <property type="evidence" value="ECO:0007669"/>
    <property type="project" value="UniProtKB-KW"/>
</dbReference>
<keyword evidence="11 15" id="KW-0472">Membrane</keyword>
<feature type="transmembrane region" description="Helical" evidence="15">
    <location>
        <begin position="245"/>
        <end position="264"/>
    </location>
</feature>
<dbReference type="GO" id="GO:0009279">
    <property type="term" value="C:cell outer membrane"/>
    <property type="evidence" value="ECO:0007669"/>
    <property type="project" value="UniProtKB-SubCell"/>
</dbReference>
<protein>
    <submittedName>
        <fullName evidence="18">Polysaccharide export outer membrane protein</fullName>
    </submittedName>
</protein>
<evidence type="ECO:0000256" key="4">
    <source>
        <dbReference type="ARBA" id="ARBA00022452"/>
    </source>
</evidence>
<dbReference type="PROSITE" id="PS51257">
    <property type="entry name" value="PROKAR_LIPOPROTEIN"/>
    <property type="match status" value="1"/>
</dbReference>
<dbReference type="Pfam" id="PF02563">
    <property type="entry name" value="Poly_export"/>
    <property type="match status" value="1"/>
</dbReference>
<reference evidence="18" key="1">
    <citation type="submission" date="2021-08" db="EMBL/GenBank/DDBJ databases">
        <title>Prevotella lacticifex sp. nov., isolated from rumen of cow.</title>
        <authorList>
            <person name="Shinkai T."/>
            <person name="Ikeyama N."/>
            <person name="Kumagai M."/>
            <person name="Ohmori H."/>
            <person name="Sakamoto M."/>
            <person name="Ohkuma M."/>
            <person name="Mitsumori M."/>
        </authorList>
    </citation>
    <scope>NUCLEOTIDE SEQUENCE</scope>
    <source>
        <strain evidence="18">DSM 11371</strain>
    </source>
</reference>